<dbReference type="EMBL" id="JFZB01000056">
    <property type="protein sequence ID" value="KFI24289.1"/>
    <property type="molecule type" value="Genomic_DNA"/>
</dbReference>
<dbReference type="Proteomes" id="UP000028824">
    <property type="component" value="Unassembled WGS sequence"/>
</dbReference>
<dbReference type="InterPro" id="IPR036866">
    <property type="entry name" value="RibonucZ/Hydroxyglut_hydro"/>
</dbReference>
<dbReference type="CDD" id="cd16279">
    <property type="entry name" value="metallo-hydrolase-like_MBL-fold"/>
    <property type="match status" value="1"/>
</dbReference>
<evidence type="ECO:0000259" key="1">
    <source>
        <dbReference type="Pfam" id="PF12706"/>
    </source>
</evidence>
<dbReference type="PANTHER" id="PTHR42663">
    <property type="entry name" value="HYDROLASE C777.06C-RELATED-RELATED"/>
    <property type="match status" value="1"/>
</dbReference>
<evidence type="ECO:0000313" key="2">
    <source>
        <dbReference type="EMBL" id="KFI24289.1"/>
    </source>
</evidence>
<reference evidence="2 3" key="1">
    <citation type="submission" date="2014-03" db="EMBL/GenBank/DDBJ databases">
        <title>Genome of Paenirhodobacter enshiensis DW2-9.</title>
        <authorList>
            <person name="Wang D."/>
            <person name="Wang G."/>
        </authorList>
    </citation>
    <scope>NUCLEOTIDE SEQUENCE [LARGE SCALE GENOMIC DNA]</scope>
    <source>
        <strain evidence="2 3">DW2-9</strain>
    </source>
</reference>
<dbReference type="STRING" id="1105367.CG50_10890"/>
<sequence>MSRLRFTILGCGSSGGVPRIGNVWGACDPENPKNRRLRCSMLVERISREGITRALIDTGPDMREQLLRADVGTLDGVVYTHSHADHIHGLDDLRQIAFVTKRRLPVWADSDTEAALISRFGYAFVQPPDSNYHPICDLLAIRGPFEVNGPGGPIPFTPFRVEHGNIDALGFRIGGLIYLPDVSDIPEEAEPLLDSPDCFVIDCLRYKPHPTHFNMDQALAWIERSNAASAVLTNLHIDLDYETVAAETPENVRPAYDGLVLEFPAP</sequence>
<dbReference type="PANTHER" id="PTHR42663:SF6">
    <property type="entry name" value="HYDROLASE C777.06C-RELATED"/>
    <property type="match status" value="1"/>
</dbReference>
<keyword evidence="3" id="KW-1185">Reference proteome</keyword>
<dbReference type="SUPFAM" id="SSF56281">
    <property type="entry name" value="Metallo-hydrolase/oxidoreductase"/>
    <property type="match status" value="1"/>
</dbReference>
<dbReference type="AlphaFoldDB" id="A0A086XQI9"/>
<organism evidence="2 3">
    <name type="scientific">Paenirhodobacter enshiensis</name>
    <dbReference type="NCBI Taxonomy" id="1105367"/>
    <lineage>
        <taxon>Bacteria</taxon>
        <taxon>Pseudomonadati</taxon>
        <taxon>Pseudomonadota</taxon>
        <taxon>Alphaproteobacteria</taxon>
        <taxon>Rhodobacterales</taxon>
        <taxon>Rhodobacter group</taxon>
        <taxon>Paenirhodobacter</taxon>
    </lineage>
</organism>
<accession>A0A086XQI9</accession>
<feature type="domain" description="Metallo-beta-lactamase" evidence="1">
    <location>
        <begin position="52"/>
        <end position="233"/>
    </location>
</feature>
<dbReference type="OrthoDB" id="9781189at2"/>
<dbReference type="Gene3D" id="3.60.15.10">
    <property type="entry name" value="Ribonuclease Z/Hydroxyacylglutathione hydrolase-like"/>
    <property type="match status" value="1"/>
</dbReference>
<proteinExistence type="predicted"/>
<dbReference type="eggNOG" id="COG1235">
    <property type="taxonomic scope" value="Bacteria"/>
</dbReference>
<protein>
    <submittedName>
        <fullName evidence="2">PhnP</fullName>
    </submittedName>
</protein>
<dbReference type="RefSeq" id="WP_036640271.1">
    <property type="nucleotide sequence ID" value="NZ_JFZB01000056.1"/>
</dbReference>
<dbReference type="Pfam" id="PF12706">
    <property type="entry name" value="Lactamase_B_2"/>
    <property type="match status" value="1"/>
</dbReference>
<comment type="caution">
    <text evidence="2">The sequence shown here is derived from an EMBL/GenBank/DDBJ whole genome shotgun (WGS) entry which is preliminary data.</text>
</comment>
<name>A0A086XQI9_9RHOB</name>
<gene>
    <name evidence="2" type="ORF">CG50_10890</name>
</gene>
<dbReference type="InterPro" id="IPR001279">
    <property type="entry name" value="Metallo-B-lactamas"/>
</dbReference>
<evidence type="ECO:0000313" key="3">
    <source>
        <dbReference type="Proteomes" id="UP000028824"/>
    </source>
</evidence>